<dbReference type="SUPFAM" id="SSF48371">
    <property type="entry name" value="ARM repeat"/>
    <property type="match status" value="1"/>
</dbReference>
<evidence type="ECO:0000259" key="8">
    <source>
        <dbReference type="Pfam" id="PF25766"/>
    </source>
</evidence>
<name>A0ABD3KLP8_EUCGL</name>
<dbReference type="InterPro" id="IPR016024">
    <property type="entry name" value="ARM-type_fold"/>
</dbReference>
<reference evidence="9 10" key="1">
    <citation type="submission" date="2024-11" db="EMBL/GenBank/DDBJ databases">
        <title>Chromosome-level genome assembly of Eucalyptus globulus Labill. provides insights into its genome evolution.</title>
        <authorList>
            <person name="Li X."/>
        </authorList>
    </citation>
    <scope>NUCLEOTIDE SEQUENCE [LARGE SCALE GENOMIC DNA]</scope>
    <source>
        <strain evidence="9">CL2024</strain>
        <tissue evidence="9">Fresh tender leaves</tissue>
    </source>
</reference>
<feature type="compositionally biased region" description="Polar residues" evidence="5">
    <location>
        <begin position="380"/>
        <end position="414"/>
    </location>
</feature>
<sequence length="1651" mass="182976">MDKRKSGGSGSRKIPPRGKVPGTIKPQVNEDDASMLIGSIVEKGISDVPATKTLAAAPTPPPRATVLPFPVARHCSHGPHWGPVSTRWDEDHDSDDHEEDAQEDRKLAASARIAALARPVQRKEKRELNLQYWRELVAGNDLSFGSKNTKHGSAGAEVRGREVIKSEDKPNLADGTTLSGAVPMEVDAKTQSKFEPVYETYGGITDGKTSALIGLQSYTGKGAQVQGCSLDGDKSAEAANLLGDLGSMHTSSRTGSVKVSTNESVRMLDEAKELSSSFLDHSREQENQLSSSPTTSLFGSSVSDDGHSHSSLESQIDAENRARLQSMSPDEIAEARAEIMKKMDPSLLKLLERRGQEKFKKQNLSGSQIAMDGTLGSPLSGAQSLQNAEPRNTRDGVSNLVSSETVKDNQSQQDHAGIQHVGPRDGSLWSAWTHRVETVRELRFSLEGNVIQSEIDPVVGTGQNRQNADNVAERDFLRTEGDPGAAGYTIKEAVALTRSVVPGQRTLALHLLASVLDKAMHNICRDQVDLVTGYSNVDKDSVDWEAVWAFALGPEPELVLTLRMCLDDNHNSVVLACARVVECILSSDLNENFFDKLERMSMHRKYLYTAPVFRSKPEINGGLLHGGFWKYSAKSSNVLPTEETADDESEGKRTIQDDIVVAGQDFIAGLVRMGILPRIRYILETDPTEALEERMISILIAIARHSPTASCVIMDCPRLIQIVVHRFSMKSSMEIQPSKIKSVTLLRVLAQSNRKYCIELIRSRTVHAMIWQLYQPAYSLDQWTKLGKERCRLSSSLMIEQLRLWRTCIEYGYCVSLFSDIFHSLCLWLNPPSMEKPSENNIMRELFSISIEAYLVLAALACRLPKFHSQKHTGNQNTKCAGDGTESWSWSYVIPMVDHGIKWIEWMNDSCVSWFFESQSGKKNDLRTQSLMSLLWVYSSVMHMLSVVLERVGPDNAINSSDDGKSLPWLPEFVPKIGLEIIRQGFFSSLNGSIDNGTDSARVGSFIEKLSHLRLKSESGTSLASVCCLHGFVQLMVEIDRLIQLAKAGMSSPPTKGLSISAEEKILEDGLLKGSLLDLQKVLDVLLNVIASEWYSIQSIEMFGRGGPAPGVGVGWGASRGGYWSTRVLLAQKDAGLLVYLLGTVPVVSVEHIAFSEGQAIVLHRVNGALGACLTAGPRDRVVVEKAFDFLFQVPVLKCLNICIQHFFSLSRRSLTWEYSEEDLHHISKLLSSHFRKRWLCAKKKASSIEGSESTMHKANQNSSFSLETIHEDMDMSDEKEEHPPCDNLTMEWAYQRLPLPMHWFISPISSLGDGLHSTDQKVSGVINLVQDHDDLSEVAKAGMFFLLGVEAMSHSGCTDITSPAQHVSLVWKFHSLSMILLVGLSVIEEQRSRDVYEVLQELFGQLLDQEIISRSTKHTLKDEPEMGSANKWGLLKYGSEIHDSYSTFIEAFVEQFAAISYGDLLYGRQVALYLHRHVEVSVRLAAWNALSNARVLDLLPPLDKCLATAEGYLEPPEDDEHILEAYVKSWVSGALERAAARGSLALTLVLHHISSFIFLDHAKDRVLLRNKLVKPLLRYCFRKQQHEGMMMDLIQYKKSSPSKMTAQEEGASQASTVHGRLEVLKEACEGNASLLAGVEKLSSKFQLLQR</sequence>
<evidence type="ECO:0000256" key="4">
    <source>
        <dbReference type="ARBA" id="ARBA00023242"/>
    </source>
</evidence>
<feature type="region of interest" description="Disordered" evidence="5">
    <location>
        <begin position="77"/>
        <end position="104"/>
    </location>
</feature>
<feature type="compositionally biased region" description="Polar residues" evidence="5">
    <location>
        <begin position="248"/>
        <end position="264"/>
    </location>
</feature>
<evidence type="ECO:0000256" key="5">
    <source>
        <dbReference type="SAM" id="MobiDB-lite"/>
    </source>
</evidence>
<dbReference type="PANTHER" id="PTHR47605">
    <property type="entry name" value="TRANSCRIPTIONAL ELONGATION REGULATOR MINIYO"/>
    <property type="match status" value="1"/>
</dbReference>
<evidence type="ECO:0000313" key="10">
    <source>
        <dbReference type="Proteomes" id="UP001634007"/>
    </source>
</evidence>
<evidence type="ECO:0000256" key="1">
    <source>
        <dbReference type="ARBA" id="ARBA00004123"/>
    </source>
</evidence>
<keyword evidence="3" id="KW-0804">Transcription</keyword>
<dbReference type="InterPro" id="IPR057989">
    <property type="entry name" value="TPR_RPAP1/MINIYO-like"/>
</dbReference>
<evidence type="ECO:0000256" key="3">
    <source>
        <dbReference type="ARBA" id="ARBA00023163"/>
    </source>
</evidence>
<proteinExistence type="inferred from homology"/>
<feature type="region of interest" description="Disordered" evidence="5">
    <location>
        <begin position="245"/>
        <end position="264"/>
    </location>
</feature>
<feature type="compositionally biased region" description="Low complexity" evidence="5">
    <location>
        <begin position="289"/>
        <end position="303"/>
    </location>
</feature>
<dbReference type="Proteomes" id="UP001634007">
    <property type="component" value="Unassembled WGS sequence"/>
</dbReference>
<dbReference type="PANTHER" id="PTHR47605:SF2">
    <property type="entry name" value="TRANSCRIPTIONAL ELONGATION REGULATOR MINIYO"/>
    <property type="match status" value="1"/>
</dbReference>
<feature type="region of interest" description="Disordered" evidence="5">
    <location>
        <begin position="359"/>
        <end position="423"/>
    </location>
</feature>
<protein>
    <recommendedName>
        <fullName evidence="11">Transcriptional elongation regulator MINIYO</fullName>
    </recommendedName>
</protein>
<accession>A0ABD3KLP8</accession>
<feature type="domain" description="RPAP1 C-terminal" evidence="6">
    <location>
        <begin position="441"/>
        <end position="519"/>
    </location>
</feature>
<dbReference type="Pfam" id="PF25766">
    <property type="entry name" value="TPR_RPAP1"/>
    <property type="match status" value="1"/>
</dbReference>
<dbReference type="InterPro" id="IPR055326">
    <property type="entry name" value="MINIYO"/>
</dbReference>
<evidence type="ECO:0008006" key="11">
    <source>
        <dbReference type="Google" id="ProtNLM"/>
    </source>
</evidence>
<comment type="caution">
    <text evidence="9">The sequence shown here is derived from an EMBL/GenBank/DDBJ whole genome shotgun (WGS) entry which is preliminary data.</text>
</comment>
<dbReference type="EMBL" id="JBJKBG010000005">
    <property type="protein sequence ID" value="KAL3740794.1"/>
    <property type="molecule type" value="Genomic_DNA"/>
</dbReference>
<keyword evidence="4" id="KW-0539">Nucleus</keyword>
<dbReference type="InterPro" id="IPR013929">
    <property type="entry name" value="RPAP1_C"/>
</dbReference>
<evidence type="ECO:0000313" key="9">
    <source>
        <dbReference type="EMBL" id="KAL3740794.1"/>
    </source>
</evidence>
<feature type="domain" description="RPAP1/MINIYO-like TPR repeats" evidence="8">
    <location>
        <begin position="1444"/>
        <end position="1564"/>
    </location>
</feature>
<evidence type="ECO:0000256" key="2">
    <source>
        <dbReference type="ARBA" id="ARBA00009953"/>
    </source>
</evidence>
<evidence type="ECO:0000259" key="7">
    <source>
        <dbReference type="Pfam" id="PF08621"/>
    </source>
</evidence>
<dbReference type="Pfam" id="PF08620">
    <property type="entry name" value="RPAP1_C"/>
    <property type="match status" value="1"/>
</dbReference>
<dbReference type="InterPro" id="IPR013930">
    <property type="entry name" value="RPAP1_N"/>
</dbReference>
<comment type="subcellular location">
    <subcellularLocation>
        <location evidence="1">Nucleus</location>
    </subcellularLocation>
</comment>
<feature type="compositionally biased region" description="Acidic residues" evidence="5">
    <location>
        <begin position="91"/>
        <end position="102"/>
    </location>
</feature>
<organism evidence="9 10">
    <name type="scientific">Eucalyptus globulus</name>
    <name type="common">Tasmanian blue gum</name>
    <dbReference type="NCBI Taxonomy" id="34317"/>
    <lineage>
        <taxon>Eukaryota</taxon>
        <taxon>Viridiplantae</taxon>
        <taxon>Streptophyta</taxon>
        <taxon>Embryophyta</taxon>
        <taxon>Tracheophyta</taxon>
        <taxon>Spermatophyta</taxon>
        <taxon>Magnoliopsida</taxon>
        <taxon>eudicotyledons</taxon>
        <taxon>Gunneridae</taxon>
        <taxon>Pentapetalae</taxon>
        <taxon>rosids</taxon>
        <taxon>malvids</taxon>
        <taxon>Myrtales</taxon>
        <taxon>Myrtaceae</taxon>
        <taxon>Myrtoideae</taxon>
        <taxon>Eucalypteae</taxon>
        <taxon>Eucalyptus</taxon>
    </lineage>
</organism>
<feature type="region of interest" description="Disordered" evidence="5">
    <location>
        <begin position="276"/>
        <end position="314"/>
    </location>
</feature>
<comment type="similarity">
    <text evidence="2">Belongs to the RPAP1 family.</text>
</comment>
<feature type="region of interest" description="Disordered" evidence="5">
    <location>
        <begin position="1"/>
        <end position="30"/>
    </location>
</feature>
<dbReference type="Pfam" id="PF08621">
    <property type="entry name" value="RPAP1_N"/>
    <property type="match status" value="1"/>
</dbReference>
<feature type="domain" description="RPAP1 N-terminal" evidence="7">
    <location>
        <begin position="315"/>
        <end position="358"/>
    </location>
</feature>
<gene>
    <name evidence="9" type="ORF">ACJRO7_021988</name>
</gene>
<evidence type="ECO:0000259" key="6">
    <source>
        <dbReference type="Pfam" id="PF08620"/>
    </source>
</evidence>
<keyword evidence="10" id="KW-1185">Reference proteome</keyword>